<accession>A0A1H2TEX2</accession>
<feature type="chain" id="PRO_5028856369" evidence="1">
    <location>
        <begin position="20"/>
        <end position="182"/>
    </location>
</feature>
<name>A0A1H2TEX2_9FLAO</name>
<dbReference type="SUPFAM" id="SSF103515">
    <property type="entry name" value="Autotransporter"/>
    <property type="match status" value="1"/>
</dbReference>
<keyword evidence="1" id="KW-0732">Signal</keyword>
<dbReference type="AlphaFoldDB" id="A0A1H2TEX2"/>
<dbReference type="InterPro" id="IPR021958">
    <property type="entry name" value="DUF3575"/>
</dbReference>
<dbReference type="Pfam" id="PF12099">
    <property type="entry name" value="DUF3575"/>
    <property type="match status" value="1"/>
</dbReference>
<protein>
    <submittedName>
        <fullName evidence="2">Outer membrane autotransporter barrel domain-containing protein</fullName>
    </submittedName>
</protein>
<evidence type="ECO:0000256" key="1">
    <source>
        <dbReference type="SAM" id="SignalP"/>
    </source>
</evidence>
<organism evidence="2 3">
    <name type="scientific">Capnocytophaga granulosa</name>
    <dbReference type="NCBI Taxonomy" id="45242"/>
    <lineage>
        <taxon>Bacteria</taxon>
        <taxon>Pseudomonadati</taxon>
        <taxon>Bacteroidota</taxon>
        <taxon>Flavobacteriia</taxon>
        <taxon>Flavobacteriales</taxon>
        <taxon>Flavobacteriaceae</taxon>
        <taxon>Capnocytophaga</taxon>
    </lineage>
</organism>
<gene>
    <name evidence="2" type="ORF">SAMN05444420_102173</name>
</gene>
<dbReference type="InterPro" id="IPR006315">
    <property type="entry name" value="OM_autotransptr_brl_dom"/>
</dbReference>
<proteinExistence type="predicted"/>
<dbReference type="OrthoDB" id="768080at2"/>
<keyword evidence="3" id="KW-1185">Reference proteome</keyword>
<dbReference type="NCBIfam" id="TIGR01414">
    <property type="entry name" value="autotrans_barl"/>
    <property type="match status" value="1"/>
</dbReference>
<dbReference type="GeneID" id="85016269"/>
<reference evidence="2 3" key="1">
    <citation type="submission" date="2016-10" db="EMBL/GenBank/DDBJ databases">
        <authorList>
            <person name="Varghese N."/>
            <person name="Submissions S."/>
        </authorList>
    </citation>
    <scope>NUCLEOTIDE SEQUENCE [LARGE SCALE GENOMIC DNA]</scope>
    <source>
        <strain evidence="2 3">DSM 11449</strain>
    </source>
</reference>
<sequence length="182" mass="20830">MKKMILSIAIALVSFGAFAQTYKNEVKLNILNVIVRPSIELGYEYYLDDNQSVEGELMFLDKFSYWPKGDGKFSATSIKVGYNYYFDSSDAVGFYINPFLKTRFGKYTEEKTKEENNVKSTYKEETDMAAFIIGVGVGYTWVFNSKFVVAPYANLGRNFSSEVNKRFWAVEPNAGVRLGFRF</sequence>
<dbReference type="Gene3D" id="2.40.160.20">
    <property type="match status" value="1"/>
</dbReference>
<feature type="signal peptide" evidence="1">
    <location>
        <begin position="1"/>
        <end position="19"/>
    </location>
</feature>
<dbReference type="InterPro" id="IPR036709">
    <property type="entry name" value="Autotransporte_beta_dom_sf"/>
</dbReference>
<dbReference type="RefSeq" id="WP_016420237.1">
    <property type="nucleotide sequence ID" value="NZ_FNND01000002.1"/>
</dbReference>
<dbReference type="EMBL" id="FNND01000002">
    <property type="protein sequence ID" value="SDW42378.1"/>
    <property type="molecule type" value="Genomic_DNA"/>
</dbReference>
<dbReference type="Proteomes" id="UP000182771">
    <property type="component" value="Unassembled WGS sequence"/>
</dbReference>
<evidence type="ECO:0000313" key="3">
    <source>
        <dbReference type="Proteomes" id="UP000182771"/>
    </source>
</evidence>
<evidence type="ECO:0000313" key="2">
    <source>
        <dbReference type="EMBL" id="SDW42378.1"/>
    </source>
</evidence>
<dbReference type="GO" id="GO:0019867">
    <property type="term" value="C:outer membrane"/>
    <property type="evidence" value="ECO:0007669"/>
    <property type="project" value="InterPro"/>
</dbReference>
<comment type="caution">
    <text evidence="2">The sequence shown here is derived from an EMBL/GenBank/DDBJ whole genome shotgun (WGS) entry which is preliminary data.</text>
</comment>